<keyword evidence="1" id="KW-0812">Transmembrane</keyword>
<dbReference type="Proteomes" id="UP000640485">
    <property type="component" value="Unassembled WGS sequence"/>
</dbReference>
<dbReference type="InterPro" id="IPR019253">
    <property type="entry name" value="DUF2244_TM"/>
</dbReference>
<evidence type="ECO:0000256" key="1">
    <source>
        <dbReference type="SAM" id="Phobius"/>
    </source>
</evidence>
<organism evidence="2 3">
    <name type="scientific">Paracoccus caeni</name>
    <dbReference type="NCBI Taxonomy" id="657651"/>
    <lineage>
        <taxon>Bacteria</taxon>
        <taxon>Pseudomonadati</taxon>
        <taxon>Pseudomonadota</taxon>
        <taxon>Alphaproteobacteria</taxon>
        <taxon>Rhodobacterales</taxon>
        <taxon>Paracoccaceae</taxon>
        <taxon>Paracoccus</taxon>
    </lineage>
</organism>
<protein>
    <submittedName>
        <fullName evidence="2">DUF2244 domain-containing protein</fullName>
    </submittedName>
</protein>
<dbReference type="AlphaFoldDB" id="A0A934SGM4"/>
<reference evidence="2" key="1">
    <citation type="submission" date="2021-01" db="EMBL/GenBank/DDBJ databases">
        <title>Paracoccus amoyensis sp. nov., isolated from the surface seawater along the coast of Xiamen Island, China.</title>
        <authorList>
            <person name="Lyu L."/>
        </authorList>
    </citation>
    <scope>NUCLEOTIDE SEQUENCE</scope>
    <source>
        <strain evidence="2">MJ17</strain>
    </source>
</reference>
<dbReference type="Pfam" id="PF10003">
    <property type="entry name" value="DUF2244"/>
    <property type="match status" value="1"/>
</dbReference>
<evidence type="ECO:0000313" key="2">
    <source>
        <dbReference type="EMBL" id="MBK4217074.1"/>
    </source>
</evidence>
<accession>A0A934SGM4</accession>
<dbReference type="EMBL" id="JAEPRQ010000005">
    <property type="protein sequence ID" value="MBK4217074.1"/>
    <property type="molecule type" value="Genomic_DNA"/>
</dbReference>
<sequence>MPYEWQIDTAPEDSGAVSYRLRLWPYQSLPATGFVWFIGITAGLLSLPMLAVVGTTALWGLLPFAGLAIWAIWFALQRSYRKGQTYELLDMNHNALHLQRHDPKRPVREWKTNSYWVRASLRNGPVEHYLTLTDGQREVELGAFLTPEERVALRDELQDRLGRLRR</sequence>
<keyword evidence="3" id="KW-1185">Reference proteome</keyword>
<feature type="transmembrane region" description="Helical" evidence="1">
    <location>
        <begin position="29"/>
        <end position="51"/>
    </location>
</feature>
<keyword evidence="1" id="KW-1133">Transmembrane helix</keyword>
<name>A0A934SGM4_9RHOB</name>
<keyword evidence="1" id="KW-0472">Membrane</keyword>
<evidence type="ECO:0000313" key="3">
    <source>
        <dbReference type="Proteomes" id="UP000640485"/>
    </source>
</evidence>
<gene>
    <name evidence="2" type="ORF">JJJ17_14165</name>
</gene>
<proteinExistence type="predicted"/>
<feature type="transmembrane region" description="Helical" evidence="1">
    <location>
        <begin position="57"/>
        <end position="76"/>
    </location>
</feature>
<comment type="caution">
    <text evidence="2">The sequence shown here is derived from an EMBL/GenBank/DDBJ whole genome shotgun (WGS) entry which is preliminary data.</text>
</comment>
<dbReference type="RefSeq" id="WP_200687524.1">
    <property type="nucleotide sequence ID" value="NZ_JAEPRQ010000005.1"/>
</dbReference>